<keyword evidence="6" id="KW-1185">Reference proteome</keyword>
<dbReference type="Proteomes" id="UP000665020">
    <property type="component" value="Chromosome"/>
</dbReference>
<dbReference type="Gene3D" id="3.40.190.10">
    <property type="entry name" value="Periplasmic binding protein-like II"/>
    <property type="match status" value="2"/>
</dbReference>
<dbReference type="PIRSF" id="PIRSF004846">
    <property type="entry name" value="ModA"/>
    <property type="match status" value="1"/>
</dbReference>
<dbReference type="InterPro" id="IPR050682">
    <property type="entry name" value="ModA/WtpA"/>
</dbReference>
<evidence type="ECO:0000256" key="3">
    <source>
        <dbReference type="ARBA" id="ARBA00022729"/>
    </source>
</evidence>
<dbReference type="GO" id="GO:0030973">
    <property type="term" value="F:molybdate ion binding"/>
    <property type="evidence" value="ECO:0007669"/>
    <property type="project" value="TreeGrafter"/>
</dbReference>
<sequence>MNSLKKCVISLVLLALILICLAVNIYAVDGLFIYCGAGLRKPMEETAELFTDKYGTTIDFQYNGSGALLNQLMMSRTGDIYMPGDVWFINELKGSGDEEGNYIIKDLPVAFHTPVIVTPKGNPAGIRDISDLIKPGVSVILGDENIAIGRITAKIFKNIETYEQLQDNVIARMGTVNQVALALSMKQADAGIIWRANYIELADRLDLIEIDEEINVVKEIYIAVLKFSQNKAKASQFLDFVVSEGKDVFAKYGYRIIKD</sequence>
<dbReference type="Pfam" id="PF13531">
    <property type="entry name" value="SBP_bac_11"/>
    <property type="match status" value="1"/>
</dbReference>
<dbReference type="GO" id="GO:0015689">
    <property type="term" value="P:molybdate ion transport"/>
    <property type="evidence" value="ECO:0007669"/>
    <property type="project" value="InterPro"/>
</dbReference>
<evidence type="ECO:0000313" key="5">
    <source>
        <dbReference type="EMBL" id="QTL97122.1"/>
    </source>
</evidence>
<dbReference type="PANTHER" id="PTHR30632">
    <property type="entry name" value="MOLYBDATE-BINDING PERIPLASMIC PROTEIN"/>
    <property type="match status" value="1"/>
</dbReference>
<evidence type="ECO:0000313" key="6">
    <source>
        <dbReference type="Proteomes" id="UP000665020"/>
    </source>
</evidence>
<evidence type="ECO:0000256" key="2">
    <source>
        <dbReference type="ARBA" id="ARBA00022723"/>
    </source>
</evidence>
<organism evidence="5 6">
    <name type="scientific">Iocasia fonsfrigidae</name>
    <dbReference type="NCBI Taxonomy" id="2682810"/>
    <lineage>
        <taxon>Bacteria</taxon>
        <taxon>Bacillati</taxon>
        <taxon>Bacillota</taxon>
        <taxon>Clostridia</taxon>
        <taxon>Halanaerobiales</taxon>
        <taxon>Halanaerobiaceae</taxon>
        <taxon>Iocasia</taxon>
    </lineage>
</organism>
<evidence type="ECO:0000256" key="1">
    <source>
        <dbReference type="ARBA" id="ARBA00009175"/>
    </source>
</evidence>
<name>A0A8A7KGX1_9FIRM</name>
<dbReference type="AlphaFoldDB" id="A0A8A7KGX1"/>
<dbReference type="PANTHER" id="PTHR30632:SF0">
    <property type="entry name" value="SULFATE-BINDING PROTEIN"/>
    <property type="match status" value="1"/>
</dbReference>
<keyword evidence="4" id="KW-0500">Molybdenum</keyword>
<dbReference type="KEGG" id="ifn:GM661_03590"/>
<reference evidence="5" key="1">
    <citation type="submission" date="2019-12" db="EMBL/GenBank/DDBJ databases">
        <authorList>
            <person name="zhang j."/>
            <person name="sun C.M."/>
        </authorList>
    </citation>
    <scope>NUCLEOTIDE SEQUENCE</scope>
    <source>
        <strain evidence="5">NS-1</strain>
    </source>
</reference>
<accession>A0A8A7KGX1</accession>
<proteinExistence type="inferred from homology"/>
<feature type="binding site" evidence="4">
    <location>
        <position position="65"/>
    </location>
    <ligand>
        <name>molybdate</name>
        <dbReference type="ChEBI" id="CHEBI:36264"/>
    </ligand>
</feature>
<evidence type="ECO:0000256" key="4">
    <source>
        <dbReference type="PIRSR" id="PIRSR004846-1"/>
    </source>
</evidence>
<comment type="similarity">
    <text evidence="1">Belongs to the bacterial solute-binding protein ModA family.</text>
</comment>
<keyword evidence="2 4" id="KW-0479">Metal-binding</keyword>
<feature type="binding site" evidence="4">
    <location>
        <position position="176"/>
    </location>
    <ligand>
        <name>molybdate</name>
        <dbReference type="ChEBI" id="CHEBI:36264"/>
    </ligand>
</feature>
<dbReference type="CDD" id="cd13517">
    <property type="entry name" value="PBP2_ModA3_like"/>
    <property type="match status" value="1"/>
</dbReference>
<dbReference type="RefSeq" id="WP_230868774.1">
    <property type="nucleotide sequence ID" value="NZ_CP046640.1"/>
</dbReference>
<gene>
    <name evidence="5" type="primary">modA</name>
    <name evidence="5" type="ORF">GM661_03590</name>
</gene>
<dbReference type="EMBL" id="CP046640">
    <property type="protein sequence ID" value="QTL97122.1"/>
    <property type="molecule type" value="Genomic_DNA"/>
</dbReference>
<dbReference type="GO" id="GO:0046872">
    <property type="term" value="F:metal ion binding"/>
    <property type="evidence" value="ECO:0007669"/>
    <property type="project" value="UniProtKB-KW"/>
</dbReference>
<dbReference type="SUPFAM" id="SSF53850">
    <property type="entry name" value="Periplasmic binding protein-like II"/>
    <property type="match status" value="1"/>
</dbReference>
<protein>
    <submittedName>
        <fullName evidence="5">Molybdate ABC transporter substrate-binding protein</fullName>
    </submittedName>
</protein>
<dbReference type="NCBIfam" id="TIGR01256">
    <property type="entry name" value="modA"/>
    <property type="match status" value="1"/>
</dbReference>
<dbReference type="InterPro" id="IPR005950">
    <property type="entry name" value="ModA"/>
</dbReference>
<keyword evidence="3" id="KW-0732">Signal</keyword>